<gene>
    <name evidence="2" type="ORF">P7680_21545</name>
</gene>
<proteinExistence type="predicted"/>
<feature type="region of interest" description="Disordered" evidence="1">
    <location>
        <begin position="133"/>
        <end position="161"/>
    </location>
</feature>
<dbReference type="EMBL" id="JARSBO010000014">
    <property type="protein sequence ID" value="MDG4721603.1"/>
    <property type="molecule type" value="Genomic_DNA"/>
</dbReference>
<protein>
    <submittedName>
        <fullName evidence="2">Uncharacterized protein</fullName>
    </submittedName>
</protein>
<evidence type="ECO:0000313" key="2">
    <source>
        <dbReference type="EMBL" id="MDG4721603.1"/>
    </source>
</evidence>
<organism evidence="2 3">
    <name type="scientific">Thalassospira aquimaris</name>
    <dbReference type="NCBI Taxonomy" id="3037796"/>
    <lineage>
        <taxon>Bacteria</taxon>
        <taxon>Pseudomonadati</taxon>
        <taxon>Pseudomonadota</taxon>
        <taxon>Alphaproteobacteria</taxon>
        <taxon>Rhodospirillales</taxon>
        <taxon>Thalassospiraceae</taxon>
        <taxon>Thalassospira</taxon>
    </lineage>
</organism>
<reference evidence="2 3" key="1">
    <citation type="submission" date="2023-03" db="EMBL/GenBank/DDBJ databases">
        <title>Strain FZY0004 represents a novel species in the genus Thalassospira isolated from seawater.</title>
        <authorList>
            <person name="Fu Z.-Y."/>
        </authorList>
    </citation>
    <scope>NUCLEOTIDE SEQUENCE [LARGE SCALE GENOMIC DNA]</scope>
    <source>
        <strain evidence="2 3">FZY0004</strain>
    </source>
</reference>
<name>A0ABT6GHQ5_9PROT</name>
<comment type="caution">
    <text evidence="2">The sequence shown here is derived from an EMBL/GenBank/DDBJ whole genome shotgun (WGS) entry which is preliminary data.</text>
</comment>
<evidence type="ECO:0000313" key="3">
    <source>
        <dbReference type="Proteomes" id="UP001529180"/>
    </source>
</evidence>
<sequence>MDKATETAEMIIEQANAFQRAVNRIIDPELIERLKRAAGKKMNVSEVAAQKASFVWGQLPHDHPMSKEDVAEYLGGFKSIEQINEERMADWHRQLDDLKATNITVTHDGETLALPPTKIDNLDRRVAETIRELSDDGFSPYGSGPEPIGPRNNDCGAYFDR</sequence>
<accession>A0ABT6GHQ5</accession>
<dbReference type="Proteomes" id="UP001529180">
    <property type="component" value="Unassembled WGS sequence"/>
</dbReference>
<keyword evidence="3" id="KW-1185">Reference proteome</keyword>
<dbReference type="RefSeq" id="WP_278007052.1">
    <property type="nucleotide sequence ID" value="NZ_JARSBO010000014.1"/>
</dbReference>
<evidence type="ECO:0000256" key="1">
    <source>
        <dbReference type="SAM" id="MobiDB-lite"/>
    </source>
</evidence>